<evidence type="ECO:0000313" key="1">
    <source>
        <dbReference type="WBParaSite" id="HPLM_0001174001-mRNA-1"/>
    </source>
</evidence>
<organism evidence="1">
    <name type="scientific">Haemonchus placei</name>
    <name type="common">Barber's pole worm</name>
    <dbReference type="NCBI Taxonomy" id="6290"/>
    <lineage>
        <taxon>Eukaryota</taxon>
        <taxon>Metazoa</taxon>
        <taxon>Ecdysozoa</taxon>
        <taxon>Nematoda</taxon>
        <taxon>Chromadorea</taxon>
        <taxon>Rhabditida</taxon>
        <taxon>Rhabditina</taxon>
        <taxon>Rhabditomorpha</taxon>
        <taxon>Strongyloidea</taxon>
        <taxon>Trichostrongylidae</taxon>
        <taxon>Haemonchus</taxon>
    </lineage>
</organism>
<accession>A0A0N4WKV8</accession>
<reference evidence="1" key="1">
    <citation type="submission" date="2017-02" db="UniProtKB">
        <authorList>
            <consortium name="WormBaseParasite"/>
        </authorList>
    </citation>
    <scope>IDENTIFICATION</scope>
</reference>
<dbReference type="WBParaSite" id="HPLM_0001174001-mRNA-1">
    <property type="protein sequence ID" value="HPLM_0001174001-mRNA-1"/>
    <property type="gene ID" value="HPLM_0001174001"/>
</dbReference>
<protein>
    <submittedName>
        <fullName evidence="1">Uncharacterized protein</fullName>
    </submittedName>
</protein>
<sequence>LTRISFQSHSPRSASLIPLQCARSEMRIIAASSLHSPVRRRSSTIRGIQ</sequence>
<proteinExistence type="predicted"/>
<name>A0A0N4WKV8_HAEPC</name>
<dbReference type="AlphaFoldDB" id="A0A0N4WKV8"/>